<protein>
    <submittedName>
        <fullName evidence="8">NlpC/P60 family protein</fullName>
    </submittedName>
</protein>
<evidence type="ECO:0000313" key="9">
    <source>
        <dbReference type="Proteomes" id="UP001482520"/>
    </source>
</evidence>
<gene>
    <name evidence="8" type="ORF">V6R90_06645</name>
</gene>
<evidence type="ECO:0000256" key="5">
    <source>
        <dbReference type="SAM" id="MobiDB-lite"/>
    </source>
</evidence>
<evidence type="ECO:0000313" key="8">
    <source>
        <dbReference type="EMBL" id="MEQ7846952.1"/>
    </source>
</evidence>
<dbReference type="PANTHER" id="PTHR47053:SF1">
    <property type="entry name" value="MUREIN DD-ENDOPEPTIDASE MEPH-RELATED"/>
    <property type="match status" value="1"/>
</dbReference>
<dbReference type="EMBL" id="JBEGDP010000005">
    <property type="protein sequence ID" value="MEQ7846952.1"/>
    <property type="molecule type" value="Genomic_DNA"/>
</dbReference>
<dbReference type="RefSeq" id="WP_056865764.1">
    <property type="nucleotide sequence ID" value="NZ_JBEGDP010000005.1"/>
</dbReference>
<feature type="compositionally biased region" description="Low complexity" evidence="5">
    <location>
        <begin position="33"/>
        <end position="62"/>
    </location>
</feature>
<feature type="signal peptide" evidence="6">
    <location>
        <begin position="1"/>
        <end position="24"/>
    </location>
</feature>
<evidence type="ECO:0000256" key="1">
    <source>
        <dbReference type="ARBA" id="ARBA00007074"/>
    </source>
</evidence>
<keyword evidence="9" id="KW-1185">Reference proteome</keyword>
<feature type="domain" description="NlpC/P60" evidence="7">
    <location>
        <begin position="71"/>
        <end position="188"/>
    </location>
</feature>
<feature type="compositionally biased region" description="Basic and acidic residues" evidence="5">
    <location>
        <begin position="63"/>
        <end position="73"/>
    </location>
</feature>
<keyword evidence="4" id="KW-0788">Thiol protease</keyword>
<organism evidence="8 9">
    <name type="scientific">Nocardioides kribbensis</name>
    <dbReference type="NCBI Taxonomy" id="305517"/>
    <lineage>
        <taxon>Bacteria</taxon>
        <taxon>Bacillati</taxon>
        <taxon>Actinomycetota</taxon>
        <taxon>Actinomycetes</taxon>
        <taxon>Propionibacteriales</taxon>
        <taxon>Nocardioidaceae</taxon>
        <taxon>Nocardioides</taxon>
    </lineage>
</organism>
<evidence type="ECO:0000256" key="4">
    <source>
        <dbReference type="ARBA" id="ARBA00022807"/>
    </source>
</evidence>
<sequence>MTHTRMRTLGATLVAAMATSTVLGTGLTLDTARAAEAAPTERQTTQAAQTTEATEATGTTRTADARRDDGPTRAERILGVARAQADDVYRYGAAGPDAFDCSGFTQFVFRNAVGEALPHSSAAQVDRTQRVTPAEARPGDLVFFYDGGGVYHVGIYAGDGYMWNAANSEADVERTKIWTDQRFFGRVR</sequence>
<comment type="similarity">
    <text evidence="1">Belongs to the peptidase C40 family.</text>
</comment>
<keyword evidence="6" id="KW-0732">Signal</keyword>
<dbReference type="Proteomes" id="UP001482520">
    <property type="component" value="Unassembled WGS sequence"/>
</dbReference>
<proteinExistence type="inferred from homology"/>
<name>A0ABV1NWR1_9ACTN</name>
<dbReference type="SUPFAM" id="SSF54001">
    <property type="entry name" value="Cysteine proteinases"/>
    <property type="match status" value="1"/>
</dbReference>
<comment type="caution">
    <text evidence="8">The sequence shown here is derived from an EMBL/GenBank/DDBJ whole genome shotgun (WGS) entry which is preliminary data.</text>
</comment>
<reference evidence="8 9" key="1">
    <citation type="submission" date="2024-02" db="EMBL/GenBank/DDBJ databases">
        <title>Full genome sequence of Nocardioides kribbensis.</title>
        <authorList>
            <person name="Poletto B.L."/>
            <person name="Silva G."/>
            <person name="Galante D."/>
            <person name="Campos K.R."/>
            <person name="Santos M.B.N."/>
            <person name="Sacchi C.T."/>
        </authorList>
    </citation>
    <scope>NUCLEOTIDE SEQUENCE [LARGE SCALE GENOMIC DNA]</scope>
    <source>
        <strain evidence="8 9">O4R</strain>
    </source>
</reference>
<dbReference type="InterPro" id="IPR000064">
    <property type="entry name" value="NLP_P60_dom"/>
</dbReference>
<keyword evidence="2" id="KW-0645">Protease</keyword>
<accession>A0ABV1NWR1</accession>
<feature type="region of interest" description="Disordered" evidence="5">
    <location>
        <begin position="33"/>
        <end position="73"/>
    </location>
</feature>
<dbReference type="PROSITE" id="PS51935">
    <property type="entry name" value="NLPC_P60"/>
    <property type="match status" value="1"/>
</dbReference>
<dbReference type="Pfam" id="PF00877">
    <property type="entry name" value="NLPC_P60"/>
    <property type="match status" value="1"/>
</dbReference>
<keyword evidence="3" id="KW-0378">Hydrolase</keyword>
<dbReference type="Gene3D" id="3.90.1720.10">
    <property type="entry name" value="endopeptidase domain like (from Nostoc punctiforme)"/>
    <property type="match status" value="1"/>
</dbReference>
<dbReference type="PANTHER" id="PTHR47053">
    <property type="entry name" value="MUREIN DD-ENDOPEPTIDASE MEPH-RELATED"/>
    <property type="match status" value="1"/>
</dbReference>
<dbReference type="InterPro" id="IPR051202">
    <property type="entry name" value="Peptidase_C40"/>
</dbReference>
<evidence type="ECO:0000256" key="6">
    <source>
        <dbReference type="SAM" id="SignalP"/>
    </source>
</evidence>
<evidence type="ECO:0000259" key="7">
    <source>
        <dbReference type="PROSITE" id="PS51935"/>
    </source>
</evidence>
<evidence type="ECO:0000256" key="2">
    <source>
        <dbReference type="ARBA" id="ARBA00022670"/>
    </source>
</evidence>
<feature type="chain" id="PRO_5047104192" evidence="6">
    <location>
        <begin position="25"/>
        <end position="188"/>
    </location>
</feature>
<dbReference type="InterPro" id="IPR038765">
    <property type="entry name" value="Papain-like_cys_pep_sf"/>
</dbReference>
<evidence type="ECO:0000256" key="3">
    <source>
        <dbReference type="ARBA" id="ARBA00022801"/>
    </source>
</evidence>